<evidence type="ECO:0000259" key="2">
    <source>
        <dbReference type="Pfam" id="PF05305"/>
    </source>
</evidence>
<dbReference type="Proteomes" id="UP000193387">
    <property type="component" value="Unassembled WGS sequence"/>
</dbReference>
<dbReference type="InterPro" id="IPR007969">
    <property type="entry name" value="DUF732"/>
</dbReference>
<dbReference type="EMBL" id="AP022573">
    <property type="protein sequence ID" value="BBX65349.1"/>
    <property type="molecule type" value="Genomic_DNA"/>
</dbReference>
<evidence type="ECO:0000256" key="1">
    <source>
        <dbReference type="SAM" id="SignalP"/>
    </source>
</evidence>
<protein>
    <submittedName>
        <fullName evidence="3">Membrane protein</fullName>
    </submittedName>
</protein>
<dbReference type="Pfam" id="PF05305">
    <property type="entry name" value="DUF732"/>
    <property type="match status" value="1"/>
</dbReference>
<evidence type="ECO:0000313" key="4">
    <source>
        <dbReference type="EMBL" id="ORW74647.1"/>
    </source>
</evidence>
<reference evidence="3" key="3">
    <citation type="submission" date="2020-02" db="EMBL/GenBank/DDBJ databases">
        <authorList>
            <person name="Matsumoto Y."/>
            <person name="Motooka D."/>
            <person name="Nakamura S."/>
        </authorList>
    </citation>
    <scope>NUCLEOTIDE SEQUENCE</scope>
    <source>
        <strain evidence="3">JCM 13016</strain>
    </source>
</reference>
<organism evidence="3">
    <name type="scientific">Mycobacterium saskatchewanense</name>
    <dbReference type="NCBI Taxonomy" id="220927"/>
    <lineage>
        <taxon>Bacteria</taxon>
        <taxon>Bacillati</taxon>
        <taxon>Actinomycetota</taxon>
        <taxon>Actinomycetes</taxon>
        <taxon>Mycobacteriales</taxon>
        <taxon>Mycobacteriaceae</taxon>
        <taxon>Mycobacterium</taxon>
        <taxon>Mycobacterium simiae complex</taxon>
    </lineage>
</organism>
<dbReference type="EMBL" id="LQPR01000007">
    <property type="protein sequence ID" value="ORW74647.1"/>
    <property type="molecule type" value="Genomic_DNA"/>
</dbReference>
<name>A0A1X2CFB8_9MYCO</name>
<evidence type="ECO:0000313" key="3">
    <source>
        <dbReference type="EMBL" id="BBX65349.1"/>
    </source>
</evidence>
<dbReference type="RefSeq" id="WP_042792205.1">
    <property type="nucleotide sequence ID" value="NZ_AP022573.1"/>
</dbReference>
<gene>
    <name evidence="4" type="ORF">AWC23_04505</name>
    <name evidence="3" type="ORF">MSAS_45230</name>
</gene>
<feature type="domain" description="DUF732" evidence="2">
    <location>
        <begin position="43"/>
        <end position="112"/>
    </location>
</feature>
<feature type="signal peptide" evidence="1">
    <location>
        <begin position="1"/>
        <end position="21"/>
    </location>
</feature>
<proteinExistence type="predicted"/>
<reference evidence="3" key="2">
    <citation type="journal article" date="2019" name="Emerg. Microbes Infect.">
        <title>Comprehensive subspecies identification of 175 nontuberculous mycobacteria species based on 7547 genomic profiles.</title>
        <authorList>
            <person name="Matsumoto Y."/>
            <person name="Kinjo T."/>
            <person name="Motooka D."/>
            <person name="Nabeya D."/>
            <person name="Jung N."/>
            <person name="Uechi K."/>
            <person name="Horii T."/>
            <person name="Iida T."/>
            <person name="Fujita J."/>
            <person name="Nakamura S."/>
        </authorList>
    </citation>
    <scope>NUCLEOTIDE SEQUENCE [LARGE SCALE GENOMIC DNA]</scope>
    <source>
        <strain evidence="3">JCM 13016</strain>
    </source>
</reference>
<keyword evidence="1" id="KW-0732">Signal</keyword>
<dbReference type="OrthoDB" id="4729208at2"/>
<dbReference type="AlphaFoldDB" id="A0A1X2CFB8"/>
<feature type="chain" id="PRO_5042691510" evidence="1">
    <location>
        <begin position="22"/>
        <end position="132"/>
    </location>
</feature>
<accession>A0A1X2CFB8</accession>
<dbReference type="STRING" id="220927.AWC23_04505"/>
<sequence length="132" mass="13972">MLRRSLLLSVKSRLLVGPVWACAGVCAFGTMALTPPSAHADAVAYLVNVTVRPGYNFADADDALSYGHGVCGKVLHGRSYAQLVGDVKADFDTSDEYQASYLISQAVNELCPALIWQLRNSAAGYRPPPGGG</sequence>
<dbReference type="KEGG" id="msak:MSAS_45230"/>
<keyword evidence="5" id="KW-1185">Reference proteome</keyword>
<evidence type="ECO:0000313" key="5">
    <source>
        <dbReference type="Proteomes" id="UP000193387"/>
    </source>
</evidence>
<reference evidence="4 5" key="1">
    <citation type="submission" date="2016-01" db="EMBL/GenBank/DDBJ databases">
        <title>The new phylogeny of the genus Mycobacterium.</title>
        <authorList>
            <person name="Tarcisio F."/>
            <person name="Conor M."/>
            <person name="Antonella G."/>
            <person name="Elisabetta G."/>
            <person name="Giulia F.S."/>
            <person name="Sara T."/>
            <person name="Anna F."/>
            <person name="Clotilde B."/>
            <person name="Roberto B."/>
            <person name="Veronica D.S."/>
            <person name="Fabio R."/>
            <person name="Monica P."/>
            <person name="Olivier J."/>
            <person name="Enrico T."/>
            <person name="Nicola S."/>
        </authorList>
    </citation>
    <scope>NUCLEOTIDE SEQUENCE [LARGE SCALE GENOMIC DNA]</scope>
    <source>
        <strain evidence="4 5">DSM 44616</strain>
    </source>
</reference>